<dbReference type="EMBL" id="CM056743">
    <property type="protein sequence ID" value="KAJ8672913.1"/>
    <property type="molecule type" value="Genomic_DNA"/>
</dbReference>
<keyword evidence="2" id="KW-1185">Reference proteome</keyword>
<name>A0ACC2NPW0_9HYME</name>
<sequence>MSAEQRCCNCQKLVNKLERDYRQVQKQNEQLLVLTRILRIRVEEAEKKISEIFRKAKALEEDEADLAVSVIATENYLYDHHRSLQRLEDRFHNLNINASGRNQEITYAGLKSAAIRLLGSEHLGLSLKQDDEGFYLDRHVLVDLDYGLHIDPSLLPGNCKIGKEVLSNRPRQDTCQQGIPVGEISSTLKDLVSRPTSRTLYIPLILELL</sequence>
<reference evidence="1" key="1">
    <citation type="submission" date="2023-04" db="EMBL/GenBank/DDBJ databases">
        <title>A chromosome-level genome assembly of the parasitoid wasp Eretmocerus hayati.</title>
        <authorList>
            <person name="Zhong Y."/>
            <person name="Liu S."/>
            <person name="Liu Y."/>
        </authorList>
    </citation>
    <scope>NUCLEOTIDE SEQUENCE</scope>
    <source>
        <strain evidence="1">ZJU_SS_LIU_2023</strain>
    </source>
</reference>
<organism evidence="1 2">
    <name type="scientific">Eretmocerus hayati</name>
    <dbReference type="NCBI Taxonomy" id="131215"/>
    <lineage>
        <taxon>Eukaryota</taxon>
        <taxon>Metazoa</taxon>
        <taxon>Ecdysozoa</taxon>
        <taxon>Arthropoda</taxon>
        <taxon>Hexapoda</taxon>
        <taxon>Insecta</taxon>
        <taxon>Pterygota</taxon>
        <taxon>Neoptera</taxon>
        <taxon>Endopterygota</taxon>
        <taxon>Hymenoptera</taxon>
        <taxon>Apocrita</taxon>
        <taxon>Proctotrupomorpha</taxon>
        <taxon>Chalcidoidea</taxon>
        <taxon>Aphelinidae</taxon>
        <taxon>Aphelininae</taxon>
        <taxon>Eretmocerus</taxon>
    </lineage>
</organism>
<proteinExistence type="predicted"/>
<evidence type="ECO:0000313" key="1">
    <source>
        <dbReference type="EMBL" id="KAJ8672913.1"/>
    </source>
</evidence>
<accession>A0ACC2NPW0</accession>
<dbReference type="Proteomes" id="UP001239111">
    <property type="component" value="Chromosome 3"/>
</dbReference>
<gene>
    <name evidence="1" type="ORF">QAD02_004174</name>
</gene>
<evidence type="ECO:0000313" key="2">
    <source>
        <dbReference type="Proteomes" id="UP001239111"/>
    </source>
</evidence>
<protein>
    <submittedName>
        <fullName evidence="1">Uncharacterized protein</fullName>
    </submittedName>
</protein>
<comment type="caution">
    <text evidence="1">The sequence shown here is derived from an EMBL/GenBank/DDBJ whole genome shotgun (WGS) entry which is preliminary data.</text>
</comment>